<dbReference type="InterPro" id="IPR008906">
    <property type="entry name" value="HATC_C_dom"/>
</dbReference>
<dbReference type="GO" id="GO:0008270">
    <property type="term" value="F:zinc ion binding"/>
    <property type="evidence" value="ECO:0007669"/>
    <property type="project" value="UniProtKB-KW"/>
</dbReference>
<feature type="domain" description="HAT C-terminal dimerisation" evidence="7">
    <location>
        <begin position="316"/>
        <end position="397"/>
    </location>
</feature>
<evidence type="ECO:0000256" key="6">
    <source>
        <dbReference type="SAM" id="MobiDB-lite"/>
    </source>
</evidence>
<evidence type="ECO:0000256" key="2">
    <source>
        <dbReference type="ARBA" id="ARBA00022723"/>
    </source>
</evidence>
<reference evidence="8" key="1">
    <citation type="submission" date="2020-11" db="EMBL/GenBank/DDBJ databases">
        <authorList>
            <person name="Tran Van P."/>
        </authorList>
    </citation>
    <scope>NUCLEOTIDE SEQUENCE</scope>
</reference>
<comment type="subcellular location">
    <subcellularLocation>
        <location evidence="1">Nucleus</location>
    </subcellularLocation>
</comment>
<feature type="domain" description="HAT C-terminal dimerisation" evidence="7">
    <location>
        <begin position="25"/>
        <end position="80"/>
    </location>
</feature>
<name>A0A7R9FXD1_TIMSH</name>
<dbReference type="GO" id="GO:0046983">
    <property type="term" value="F:protein dimerization activity"/>
    <property type="evidence" value="ECO:0007669"/>
    <property type="project" value="InterPro"/>
</dbReference>
<protein>
    <recommendedName>
        <fullName evidence="7">HAT C-terminal dimerisation domain-containing protein</fullName>
    </recommendedName>
</protein>
<accession>A0A7R9FXD1</accession>
<dbReference type="SUPFAM" id="SSF53098">
    <property type="entry name" value="Ribonuclease H-like"/>
    <property type="match status" value="2"/>
</dbReference>
<organism evidence="8">
    <name type="scientific">Timema shepardi</name>
    <name type="common">Walking stick</name>
    <dbReference type="NCBI Taxonomy" id="629360"/>
    <lineage>
        <taxon>Eukaryota</taxon>
        <taxon>Metazoa</taxon>
        <taxon>Ecdysozoa</taxon>
        <taxon>Arthropoda</taxon>
        <taxon>Hexapoda</taxon>
        <taxon>Insecta</taxon>
        <taxon>Pterygota</taxon>
        <taxon>Neoptera</taxon>
        <taxon>Polyneoptera</taxon>
        <taxon>Phasmatodea</taxon>
        <taxon>Timematodea</taxon>
        <taxon>Timematoidea</taxon>
        <taxon>Timematidae</taxon>
        <taxon>Timema</taxon>
    </lineage>
</organism>
<evidence type="ECO:0000313" key="8">
    <source>
        <dbReference type="EMBL" id="CAD7258954.1"/>
    </source>
</evidence>
<evidence type="ECO:0000256" key="3">
    <source>
        <dbReference type="ARBA" id="ARBA00022771"/>
    </source>
</evidence>
<dbReference type="InterPro" id="IPR052035">
    <property type="entry name" value="ZnF_BED_domain_contain"/>
</dbReference>
<keyword evidence="5" id="KW-0539">Nucleus</keyword>
<dbReference type="Pfam" id="PF05699">
    <property type="entry name" value="Dimer_Tnp_hAT"/>
    <property type="match status" value="2"/>
</dbReference>
<evidence type="ECO:0000259" key="7">
    <source>
        <dbReference type="Pfam" id="PF05699"/>
    </source>
</evidence>
<evidence type="ECO:0000256" key="5">
    <source>
        <dbReference type="ARBA" id="ARBA00023242"/>
    </source>
</evidence>
<sequence length="400" mass="44416">MASLVLADSSQLTSDSQHLVVVHPPRVPRSTNPYIWWREEGSRKYPNVSKLALKYLGIPATSVCSERVFSSSGNIVTASEQRRPTSKHKVSRSPAGEHGQLKPFASVIFSDNLAKKDVVIRSSVEDESGSDVDASKPRTDPLLPVKVETADENMLQGIESEKQLVDSISVDSKQPPDLVKMEWDDEVGPVVKAILNLVHFVDTRWSIEYNMLSRFHAIRKAFGAELANSENSIEVLTAVEWKQAVSIVEVIGPLADATKEIINTLAIEVKKLSDISSLEPNVRDEQPSCSSSSSGLWSSFDSISNTTQPAVDNNSEVKDYLNEPRVPRSTNPYIWWREEGSQKYPNVSKVALKYLGIPATSVCSERVFSSSENIVTARQELLTPIHVEELTFLQNNLKRK</sequence>
<dbReference type="EMBL" id="OC001031">
    <property type="protein sequence ID" value="CAD7258954.1"/>
    <property type="molecule type" value="Genomic_DNA"/>
</dbReference>
<dbReference type="AlphaFoldDB" id="A0A7R9FXD1"/>
<proteinExistence type="predicted"/>
<evidence type="ECO:0000256" key="1">
    <source>
        <dbReference type="ARBA" id="ARBA00004123"/>
    </source>
</evidence>
<keyword evidence="3" id="KW-0863">Zinc-finger</keyword>
<dbReference type="PANTHER" id="PTHR46481:SF10">
    <property type="entry name" value="ZINC FINGER BED DOMAIN-CONTAINING PROTEIN 39"/>
    <property type="match status" value="1"/>
</dbReference>
<evidence type="ECO:0000256" key="4">
    <source>
        <dbReference type="ARBA" id="ARBA00022833"/>
    </source>
</evidence>
<feature type="region of interest" description="Disordered" evidence="6">
    <location>
        <begin position="75"/>
        <end position="98"/>
    </location>
</feature>
<keyword evidence="2" id="KW-0479">Metal-binding</keyword>
<gene>
    <name evidence="8" type="ORF">TSIB3V08_LOCUS3174</name>
</gene>
<dbReference type="PANTHER" id="PTHR46481">
    <property type="entry name" value="ZINC FINGER BED DOMAIN-CONTAINING PROTEIN 4"/>
    <property type="match status" value="1"/>
</dbReference>
<keyword evidence="4" id="KW-0862">Zinc</keyword>
<dbReference type="InterPro" id="IPR012337">
    <property type="entry name" value="RNaseH-like_sf"/>
</dbReference>
<dbReference type="GO" id="GO:0005634">
    <property type="term" value="C:nucleus"/>
    <property type="evidence" value="ECO:0007669"/>
    <property type="project" value="UniProtKB-SubCell"/>
</dbReference>